<name>A0A409VGN1_9AGAR</name>
<dbReference type="OrthoDB" id="10624229at2759"/>
<reference evidence="1 2" key="1">
    <citation type="journal article" date="2018" name="Evol. Lett.">
        <title>Horizontal gene cluster transfer increased hallucinogenic mushroom diversity.</title>
        <authorList>
            <person name="Reynolds H.T."/>
            <person name="Vijayakumar V."/>
            <person name="Gluck-Thaler E."/>
            <person name="Korotkin H.B."/>
            <person name="Matheny P.B."/>
            <person name="Slot J.C."/>
        </authorList>
    </citation>
    <scope>NUCLEOTIDE SEQUENCE [LARGE SCALE GENOMIC DNA]</scope>
    <source>
        <strain evidence="1 2">2629</strain>
    </source>
</reference>
<gene>
    <name evidence="1" type="ORF">CVT24_011505</name>
</gene>
<accession>A0A409VGN1</accession>
<organism evidence="1 2">
    <name type="scientific">Panaeolus cyanescens</name>
    <dbReference type="NCBI Taxonomy" id="181874"/>
    <lineage>
        <taxon>Eukaryota</taxon>
        <taxon>Fungi</taxon>
        <taxon>Dikarya</taxon>
        <taxon>Basidiomycota</taxon>
        <taxon>Agaricomycotina</taxon>
        <taxon>Agaricomycetes</taxon>
        <taxon>Agaricomycetidae</taxon>
        <taxon>Agaricales</taxon>
        <taxon>Agaricineae</taxon>
        <taxon>Galeropsidaceae</taxon>
        <taxon>Panaeolus</taxon>
    </lineage>
</organism>
<comment type="caution">
    <text evidence="1">The sequence shown here is derived from an EMBL/GenBank/DDBJ whole genome shotgun (WGS) entry which is preliminary data.</text>
</comment>
<protein>
    <submittedName>
        <fullName evidence="1">Uncharacterized protein</fullName>
    </submittedName>
</protein>
<dbReference type="Proteomes" id="UP000284842">
    <property type="component" value="Unassembled WGS sequence"/>
</dbReference>
<keyword evidence="2" id="KW-1185">Reference proteome</keyword>
<proteinExistence type="predicted"/>
<dbReference type="AlphaFoldDB" id="A0A409VGN1"/>
<evidence type="ECO:0000313" key="1">
    <source>
        <dbReference type="EMBL" id="PPQ65423.1"/>
    </source>
</evidence>
<evidence type="ECO:0000313" key="2">
    <source>
        <dbReference type="Proteomes" id="UP000284842"/>
    </source>
</evidence>
<sequence length="416" mass="42731">MCSFPAREQQVFDRRLNSVRLGVSPSISALRFGSFSGPNPGSYKIRRDDLFLGPSFEVVFSLFASALDTLPVASNSQPTLISTFTFLQPIEMHCLQNFVILSLLFGTLNLALARPIEVPLTPRENGIAQGIADSSSLDGVVKDTTNLNIDAVSDSIEGIVPKLVEGLGLAGRDVTTLDDVLHVVAGSMSSAGPASSGPGIENVPSPNLSPVSRSIGLENVVQAIGSNGVGGNINNINAAKSDFVSDIIRHASHEGLDLTSAISKAGLSRRGNGILQAITGTAGVDPISGDPVEQSTGTLVNGSLPKSAVSSLVNDLVSLEGLREPSAMKRQILNHSTDSIGLADQGASGSVAALPLGAPPQIIPAAGPIDLSFPLNFIPPATDAVDDVNTHADAGLLQIVTSGAGSGLTSIPILSN</sequence>
<dbReference type="InParanoid" id="A0A409VGN1"/>
<dbReference type="EMBL" id="NHTK01006066">
    <property type="protein sequence ID" value="PPQ65423.1"/>
    <property type="molecule type" value="Genomic_DNA"/>
</dbReference>